<dbReference type="EMBL" id="JAWJWF010000004">
    <property type="protein sequence ID" value="KAK6633521.1"/>
    <property type="molecule type" value="Genomic_DNA"/>
</dbReference>
<feature type="signal peptide" evidence="4">
    <location>
        <begin position="1"/>
        <end position="15"/>
    </location>
</feature>
<dbReference type="Proteomes" id="UP001372834">
    <property type="component" value="Unassembled WGS sequence"/>
</dbReference>
<dbReference type="InterPro" id="IPR010562">
    <property type="entry name" value="Haemolymph_juvenile_hormone-bd"/>
</dbReference>
<evidence type="ECO:0000256" key="1">
    <source>
        <dbReference type="ARBA" id="ARBA00022729"/>
    </source>
</evidence>
<evidence type="ECO:0000313" key="6">
    <source>
        <dbReference type="EMBL" id="KAK6644828.1"/>
    </source>
</evidence>
<dbReference type="Proteomes" id="UP001359485">
    <property type="component" value="Unassembled WGS sequence"/>
</dbReference>
<dbReference type="SMART" id="SM00700">
    <property type="entry name" value="JHBP"/>
    <property type="match status" value="1"/>
</dbReference>
<evidence type="ECO:0000256" key="4">
    <source>
        <dbReference type="SAM" id="SignalP"/>
    </source>
</evidence>
<proteinExistence type="inferred from homology"/>
<evidence type="ECO:0008006" key="9">
    <source>
        <dbReference type="Google" id="ProtNLM"/>
    </source>
</evidence>
<comment type="similarity">
    <text evidence="3">Belongs to the TO family.</text>
</comment>
<dbReference type="PANTHER" id="PTHR11008:SF25">
    <property type="entry name" value="IP09473P-RELATED"/>
    <property type="match status" value="1"/>
</dbReference>
<organism evidence="6 8">
    <name type="scientific">Polyplax serrata</name>
    <name type="common">Common mouse louse</name>
    <dbReference type="NCBI Taxonomy" id="468196"/>
    <lineage>
        <taxon>Eukaryota</taxon>
        <taxon>Metazoa</taxon>
        <taxon>Ecdysozoa</taxon>
        <taxon>Arthropoda</taxon>
        <taxon>Hexapoda</taxon>
        <taxon>Insecta</taxon>
        <taxon>Pterygota</taxon>
        <taxon>Neoptera</taxon>
        <taxon>Paraneoptera</taxon>
        <taxon>Psocodea</taxon>
        <taxon>Troctomorpha</taxon>
        <taxon>Phthiraptera</taxon>
        <taxon>Anoplura</taxon>
        <taxon>Polyplacidae</taxon>
        <taxon>Polyplax</taxon>
    </lineage>
</organism>
<keyword evidence="7" id="KW-1185">Reference proteome</keyword>
<protein>
    <recommendedName>
        <fullName evidence="9">Protein takeout</fullName>
    </recommendedName>
</protein>
<name>A0AAN8XP51_POLSC</name>
<evidence type="ECO:0000313" key="8">
    <source>
        <dbReference type="Proteomes" id="UP001372834"/>
    </source>
</evidence>
<dbReference type="AlphaFoldDB" id="A0AAN8XP51"/>
<dbReference type="FunFam" id="3.15.10.30:FF:000001">
    <property type="entry name" value="Takeout-like protein 1"/>
    <property type="match status" value="1"/>
</dbReference>
<evidence type="ECO:0000313" key="7">
    <source>
        <dbReference type="Proteomes" id="UP001359485"/>
    </source>
</evidence>
<evidence type="ECO:0000256" key="2">
    <source>
        <dbReference type="ARBA" id="ARBA00023108"/>
    </source>
</evidence>
<keyword evidence="1 4" id="KW-0732">Signal</keyword>
<evidence type="ECO:0000313" key="5">
    <source>
        <dbReference type="EMBL" id="KAK6633521.1"/>
    </source>
</evidence>
<dbReference type="GO" id="GO:0007623">
    <property type="term" value="P:circadian rhythm"/>
    <property type="evidence" value="ECO:0007669"/>
    <property type="project" value="UniProtKB-ARBA"/>
</dbReference>
<sequence length="261" mass="29353">MKNAVIICSIFLVFATKECTSFLKEKPSFIQTCFLSEPDFPKCNTESVQKIFSHLKYGVPEIGLLPVDPLKVSEIRLLQGTGPVSINATLTNVQIDGFSRAIIKSNKVYPQRGYSFVTKLRLPQMKIEGNYILQGRILLLPLVGKGTCVFEPKNMDVEVTHDIHIVQKEGYNFFNITAVHVKFEIEGLKLRLNNLFNGAKQLEESTNAYLNANWKAASESLKPILRKTIGDILIIILRKLFDNIPANFFIGDVVYQGQKSA</sequence>
<dbReference type="GO" id="GO:0005615">
    <property type="term" value="C:extracellular space"/>
    <property type="evidence" value="ECO:0007669"/>
    <property type="project" value="TreeGrafter"/>
</dbReference>
<dbReference type="EMBL" id="JAWJWE010000001">
    <property type="protein sequence ID" value="KAK6644828.1"/>
    <property type="molecule type" value="Genomic_DNA"/>
</dbReference>
<comment type="caution">
    <text evidence="6">The sequence shown here is derived from an EMBL/GenBank/DDBJ whole genome shotgun (WGS) entry which is preliminary data.</text>
</comment>
<reference evidence="6 8" key="1">
    <citation type="submission" date="2023-10" db="EMBL/GenBank/DDBJ databases">
        <title>Genomes of two closely related lineages of the louse Polyplax serrata with different host specificities.</title>
        <authorList>
            <person name="Martinu J."/>
            <person name="Tarabai H."/>
            <person name="Stefka J."/>
            <person name="Hypsa V."/>
        </authorList>
    </citation>
    <scope>NUCLEOTIDE SEQUENCE [LARGE SCALE GENOMIC DNA]</scope>
    <source>
        <strain evidence="5">98ZLc_SE</strain>
        <strain evidence="6">HR10_N</strain>
    </source>
</reference>
<evidence type="ECO:0000256" key="3">
    <source>
        <dbReference type="ARBA" id="ARBA00060902"/>
    </source>
</evidence>
<keyword evidence="2" id="KW-0090">Biological rhythms</keyword>
<dbReference type="PANTHER" id="PTHR11008">
    <property type="entry name" value="PROTEIN TAKEOUT-LIKE PROTEIN"/>
    <property type="match status" value="1"/>
</dbReference>
<dbReference type="Pfam" id="PF06585">
    <property type="entry name" value="JHBP"/>
    <property type="match status" value="1"/>
</dbReference>
<feature type="chain" id="PRO_5042903028" description="Protein takeout" evidence="4">
    <location>
        <begin position="16"/>
        <end position="261"/>
    </location>
</feature>
<dbReference type="InterPro" id="IPR038606">
    <property type="entry name" value="To_sf"/>
</dbReference>
<dbReference type="Gene3D" id="3.15.10.30">
    <property type="entry name" value="Haemolymph juvenile hormone binding protein"/>
    <property type="match status" value="1"/>
</dbReference>
<accession>A0AAN8XP51</accession>
<gene>
    <name evidence="6" type="ORF">RUM43_001101</name>
    <name evidence="5" type="ORF">RUM44_004128</name>
</gene>